<dbReference type="NCBIfam" id="NF010474">
    <property type="entry name" value="PRK13899.1"/>
    <property type="match status" value="1"/>
</dbReference>
<evidence type="ECO:0000256" key="1">
    <source>
        <dbReference type="ARBA" id="ARBA00004370"/>
    </source>
</evidence>
<dbReference type="EMBL" id="LANP01000003">
    <property type="protein sequence ID" value="KJV57151.1"/>
    <property type="molecule type" value="Genomic_DNA"/>
</dbReference>
<keyword evidence="4 5" id="KW-0472">Membrane</keyword>
<evidence type="ECO:0000313" key="6">
    <source>
        <dbReference type="EMBL" id="KJV57151.1"/>
    </source>
</evidence>
<dbReference type="AlphaFoldDB" id="A0A0F3MNC4"/>
<dbReference type="PATRIC" id="fig|1359168.3.peg.759"/>
<comment type="subcellular location">
    <subcellularLocation>
        <location evidence="1">Membrane</location>
    </subcellularLocation>
</comment>
<dbReference type="RefSeq" id="WP_045796972.1">
    <property type="nucleotide sequence ID" value="NZ_LANP01000003.1"/>
</dbReference>
<keyword evidence="7" id="KW-1185">Reference proteome</keyword>
<proteinExistence type="predicted"/>
<evidence type="ECO:0000256" key="2">
    <source>
        <dbReference type="ARBA" id="ARBA00022692"/>
    </source>
</evidence>
<reference evidence="6 7" key="1">
    <citation type="submission" date="2015-02" db="EMBL/GenBank/DDBJ databases">
        <title>Genome Sequencing of Rickettsiales.</title>
        <authorList>
            <person name="Daugherty S.C."/>
            <person name="Su Q."/>
            <person name="Abolude K."/>
            <person name="Beier-Sexton M."/>
            <person name="Carlyon J.A."/>
            <person name="Carter R."/>
            <person name="Day N.P."/>
            <person name="Dumler S.J."/>
            <person name="Dyachenko V."/>
            <person name="Godinez A."/>
            <person name="Kurtti T.J."/>
            <person name="Lichay M."/>
            <person name="Mullins K.E."/>
            <person name="Ott S."/>
            <person name="Pappas-Brown V."/>
            <person name="Paris D.H."/>
            <person name="Patel P."/>
            <person name="Richards A.L."/>
            <person name="Sadzewicz L."/>
            <person name="Sears K."/>
            <person name="Seidman D."/>
            <person name="Sengamalay N."/>
            <person name="Stenos J."/>
            <person name="Tallon L.J."/>
            <person name="Vincent G."/>
            <person name="Fraser C.M."/>
            <person name="Munderloh U."/>
            <person name="Dunning-Hotopp J.C."/>
        </authorList>
    </citation>
    <scope>NUCLEOTIDE SEQUENCE [LARGE SCALE GENOMIC DNA]</scope>
    <source>
        <strain evidence="6 7">Fuller</strain>
    </source>
</reference>
<sequence length="95" mass="10868">MLGKLEADPLFLGLTRPPMIFGVSLPYALLNIMLSTMYLTLASNFYVVPVAFVIHAVGYVLCFKEPRFMEIYLMRAQKFNKCPNRLYYGANSYSI</sequence>
<evidence type="ECO:0000256" key="4">
    <source>
        <dbReference type="ARBA" id="ARBA00023136"/>
    </source>
</evidence>
<dbReference type="Pfam" id="PF05101">
    <property type="entry name" value="VirB3"/>
    <property type="match status" value="1"/>
</dbReference>
<dbReference type="Proteomes" id="UP000033616">
    <property type="component" value="Unassembled WGS sequence"/>
</dbReference>
<accession>A0A0F3MNC4</accession>
<evidence type="ECO:0000256" key="5">
    <source>
        <dbReference type="SAM" id="Phobius"/>
    </source>
</evidence>
<name>A0A0F3MNC4_9RICK</name>
<feature type="transmembrane region" description="Helical" evidence="5">
    <location>
        <begin position="45"/>
        <end position="63"/>
    </location>
</feature>
<evidence type="ECO:0000313" key="7">
    <source>
        <dbReference type="Proteomes" id="UP000033616"/>
    </source>
</evidence>
<keyword evidence="2 5" id="KW-0812">Transmembrane</keyword>
<dbReference type="OrthoDB" id="5638399at2"/>
<protein>
    <submittedName>
        <fullName evidence="6">Type IV secretory pathway, VirB3-like family protein</fullName>
    </submittedName>
</protein>
<dbReference type="GO" id="GO:0016020">
    <property type="term" value="C:membrane"/>
    <property type="evidence" value="ECO:0007669"/>
    <property type="project" value="UniProtKB-SubCell"/>
</dbReference>
<organism evidence="6 7">
    <name type="scientific">Orientia chuto str. Dubai</name>
    <dbReference type="NCBI Taxonomy" id="1359168"/>
    <lineage>
        <taxon>Bacteria</taxon>
        <taxon>Pseudomonadati</taxon>
        <taxon>Pseudomonadota</taxon>
        <taxon>Alphaproteobacteria</taxon>
        <taxon>Rickettsiales</taxon>
        <taxon>Rickettsiaceae</taxon>
        <taxon>Rickettsieae</taxon>
        <taxon>Orientia</taxon>
    </lineage>
</organism>
<gene>
    <name evidence="6" type="ORF">OCHUTO_0172</name>
</gene>
<dbReference type="InterPro" id="IPR007792">
    <property type="entry name" value="T4SS_VirB3/TrbD/AvhB"/>
</dbReference>
<dbReference type="STRING" id="1359168.OCHUTO_0172"/>
<feature type="transmembrane region" description="Helical" evidence="5">
    <location>
        <begin position="20"/>
        <end position="39"/>
    </location>
</feature>
<comment type="caution">
    <text evidence="6">The sequence shown here is derived from an EMBL/GenBank/DDBJ whole genome shotgun (WGS) entry which is preliminary data.</text>
</comment>
<evidence type="ECO:0000256" key="3">
    <source>
        <dbReference type="ARBA" id="ARBA00022989"/>
    </source>
</evidence>
<keyword evidence="3 5" id="KW-1133">Transmembrane helix</keyword>